<evidence type="ECO:0000313" key="1">
    <source>
        <dbReference type="EMBL" id="VTR93179.1"/>
    </source>
</evidence>
<evidence type="ECO:0000313" key="2">
    <source>
        <dbReference type="Proteomes" id="UP000464178"/>
    </source>
</evidence>
<dbReference type="EMBL" id="LR593886">
    <property type="protein sequence ID" value="VTR93179.1"/>
    <property type="molecule type" value="Genomic_DNA"/>
</dbReference>
<reference evidence="1 2" key="1">
    <citation type="submission" date="2019-05" db="EMBL/GenBank/DDBJ databases">
        <authorList>
            <consortium name="Science for Life Laboratories"/>
        </authorList>
    </citation>
    <scope>NUCLEOTIDE SEQUENCE [LARGE SCALE GENOMIC DNA]</scope>
    <source>
        <strain evidence="1">Soil9</strain>
    </source>
</reference>
<gene>
    <name evidence="1" type="ORF">SOIL9_45350</name>
</gene>
<keyword evidence="2" id="KW-1185">Reference proteome</keyword>
<proteinExistence type="predicted"/>
<dbReference type="KEGG" id="gms:SOIL9_45350"/>
<accession>A0A6P2CW67</accession>
<dbReference type="AlphaFoldDB" id="A0A6P2CW67"/>
<dbReference type="Proteomes" id="UP000464178">
    <property type="component" value="Chromosome"/>
</dbReference>
<sequence>MLEMRPGAVVTAAMWADGERFTANEPWADVYDHSLWVLRTYVLPPEDALCEWWAGMGFSDAIRWAPWSLFERQVASTAPTIPIEPREWDALVEVAGGPARASRAEFMLADVGISLEPYVSSPETERGPVSDSTT</sequence>
<protein>
    <submittedName>
        <fullName evidence="1">Uncharacterized protein</fullName>
    </submittedName>
</protein>
<organism evidence="1 2">
    <name type="scientific">Gemmata massiliana</name>
    <dbReference type="NCBI Taxonomy" id="1210884"/>
    <lineage>
        <taxon>Bacteria</taxon>
        <taxon>Pseudomonadati</taxon>
        <taxon>Planctomycetota</taxon>
        <taxon>Planctomycetia</taxon>
        <taxon>Gemmatales</taxon>
        <taxon>Gemmataceae</taxon>
        <taxon>Gemmata</taxon>
    </lineage>
</organism>
<name>A0A6P2CW67_9BACT</name>